<evidence type="ECO:0000313" key="1">
    <source>
        <dbReference type="EMBL" id="RED55190.1"/>
    </source>
</evidence>
<dbReference type="Proteomes" id="UP000256977">
    <property type="component" value="Unassembled WGS sequence"/>
</dbReference>
<gene>
    <name evidence="1" type="ORF">DFP98_14433</name>
</gene>
<evidence type="ECO:0000313" key="2">
    <source>
        <dbReference type="Proteomes" id="UP000256977"/>
    </source>
</evidence>
<dbReference type="InterPro" id="IPR021338">
    <property type="entry name" value="DUF2953"/>
</dbReference>
<reference evidence="1 2" key="1">
    <citation type="submission" date="2018-07" db="EMBL/GenBank/DDBJ databases">
        <title>Genomic Encyclopedia of Type Strains, Phase III (KMG-III): the genomes of soil and plant-associated and newly described type strains.</title>
        <authorList>
            <person name="Whitman W."/>
        </authorList>
    </citation>
    <scope>NUCLEOTIDE SEQUENCE [LARGE SCALE GENOMIC DNA]</scope>
    <source>
        <strain evidence="1 2">CECT 7287</strain>
    </source>
</reference>
<organism evidence="1 2">
    <name type="scientific">Cohnella phaseoli</name>
    <dbReference type="NCBI Taxonomy" id="456490"/>
    <lineage>
        <taxon>Bacteria</taxon>
        <taxon>Bacillati</taxon>
        <taxon>Bacillota</taxon>
        <taxon>Bacilli</taxon>
        <taxon>Bacillales</taxon>
        <taxon>Paenibacillaceae</taxon>
        <taxon>Cohnella</taxon>
    </lineage>
</organism>
<proteinExistence type="predicted"/>
<name>A0A3D9I0L4_9BACL</name>
<dbReference type="EMBL" id="QRDZ01000044">
    <property type="protein sequence ID" value="RED55190.1"/>
    <property type="molecule type" value="Genomic_DNA"/>
</dbReference>
<comment type="caution">
    <text evidence="1">The sequence shown here is derived from an EMBL/GenBank/DDBJ whole genome shotgun (WGS) entry which is preliminary data.</text>
</comment>
<dbReference type="AlphaFoldDB" id="A0A3D9I0L4"/>
<accession>A0A3D9I0L4</accession>
<dbReference type="Pfam" id="PF11167">
    <property type="entry name" value="DUF2953"/>
    <property type="match status" value="1"/>
</dbReference>
<protein>
    <submittedName>
        <fullName evidence="1">DUF2953 family protein</fullName>
    </submittedName>
</protein>
<dbReference type="RefSeq" id="WP_181918134.1">
    <property type="nucleotide sequence ID" value="NZ_QRDZ01000044.1"/>
</dbReference>
<sequence length="230" mass="25900">MAFWLWIASAAAAAALVAAWFSPIKIRVRYSRSGRLDQLVVVVQALFGLFRYRILLPSVVIRGWNVVYREQRTGGLPGRTQGSKAKRIVGRKTIMRYIRAYRSILVSTKRFKQWARQTLKKVECTRWRLDFRVGTGDAASTATLTGLLWAVSGCASGIASRMLAFRTSPYGEVTPNYAAPEFTVVWEADFRIRLGTLLRAFLKLGVSTIRVGKALRAWRSWLTPPKEGLS</sequence>
<keyword evidence="2" id="KW-1185">Reference proteome</keyword>